<dbReference type="InParanoid" id="J4HZ99"/>
<keyword evidence="6" id="KW-0863">Zinc-finger</keyword>
<evidence type="ECO:0000256" key="6">
    <source>
        <dbReference type="ARBA" id="ARBA00022771"/>
    </source>
</evidence>
<dbReference type="GO" id="GO:0008270">
    <property type="term" value="F:zinc ion binding"/>
    <property type="evidence" value="ECO:0007669"/>
    <property type="project" value="UniProtKB-KW"/>
</dbReference>
<feature type="region of interest" description="Disordered" evidence="10">
    <location>
        <begin position="374"/>
        <end position="643"/>
    </location>
</feature>
<dbReference type="EMBL" id="HE797153">
    <property type="protein sequence ID" value="CCM04367.1"/>
    <property type="molecule type" value="Genomic_DNA"/>
</dbReference>
<feature type="compositionally biased region" description="Low complexity" evidence="10">
    <location>
        <begin position="781"/>
        <end position="810"/>
    </location>
</feature>
<accession>J4HZ99</accession>
<dbReference type="HOGENOM" id="CLU_009169_2_0_1"/>
<feature type="compositionally biased region" description="Pro residues" evidence="10">
    <location>
        <begin position="391"/>
        <end position="404"/>
    </location>
</feature>
<dbReference type="PANTHER" id="PTHR22763:SF184">
    <property type="entry name" value="E3 UBIQUITIN-PROTEIN LIGASE SYNOVIOLIN"/>
    <property type="match status" value="1"/>
</dbReference>
<dbReference type="OrthoDB" id="7759664at2759"/>
<feature type="compositionally biased region" description="Pro residues" evidence="10">
    <location>
        <begin position="533"/>
        <end position="547"/>
    </location>
</feature>
<comment type="pathway">
    <text evidence="2">Protein modification; protein ubiquitination.</text>
</comment>
<dbReference type="InterPro" id="IPR013083">
    <property type="entry name" value="Znf_RING/FYVE/PHD"/>
</dbReference>
<evidence type="ECO:0000256" key="4">
    <source>
        <dbReference type="ARBA" id="ARBA00022692"/>
    </source>
</evidence>
<evidence type="ECO:0000259" key="12">
    <source>
        <dbReference type="Pfam" id="PF25563"/>
    </source>
</evidence>
<name>J4HZ99_9APHY</name>
<dbReference type="Pfam" id="PF25563">
    <property type="entry name" value="TPR_SYVN1_N"/>
    <property type="match status" value="1"/>
</dbReference>
<dbReference type="GO" id="GO:0061630">
    <property type="term" value="F:ubiquitin protein ligase activity"/>
    <property type="evidence" value="ECO:0007669"/>
    <property type="project" value="UniProtKB-EC"/>
</dbReference>
<feature type="domain" description="E3 ubiquitin-protein ligase synoviolin-like TPR repeats" evidence="12">
    <location>
        <begin position="22"/>
        <end position="299"/>
    </location>
</feature>
<dbReference type="SUPFAM" id="SSF57850">
    <property type="entry name" value="RING/U-box"/>
    <property type="match status" value="1"/>
</dbReference>
<dbReference type="GO" id="GO:0043161">
    <property type="term" value="P:proteasome-mediated ubiquitin-dependent protein catabolic process"/>
    <property type="evidence" value="ECO:0007669"/>
    <property type="project" value="TreeGrafter"/>
</dbReference>
<dbReference type="GO" id="GO:0012505">
    <property type="term" value="C:endomembrane system"/>
    <property type="evidence" value="ECO:0007669"/>
    <property type="project" value="UniProtKB-SubCell"/>
</dbReference>
<reference evidence="13 14" key="1">
    <citation type="journal article" date="2012" name="Appl. Environ. Microbiol.">
        <title>Short-read sequencing for genomic analysis of the brown rot fungus Fibroporia radiculosa.</title>
        <authorList>
            <person name="Tang J.D."/>
            <person name="Perkins A.D."/>
            <person name="Sonstegard T.S."/>
            <person name="Schroeder S.G."/>
            <person name="Burgess S.C."/>
            <person name="Diehl S.V."/>
        </authorList>
    </citation>
    <scope>NUCLEOTIDE SEQUENCE [LARGE SCALE GENOMIC DNA]</scope>
    <source>
        <strain evidence="13 14">TFFH 294</strain>
    </source>
</reference>
<protein>
    <recommendedName>
        <fullName evidence="12">E3 ubiquitin-protein ligase synoviolin-like TPR repeats domain-containing protein</fullName>
    </recommendedName>
</protein>
<evidence type="ECO:0000256" key="11">
    <source>
        <dbReference type="SAM" id="Phobius"/>
    </source>
</evidence>
<dbReference type="Proteomes" id="UP000006352">
    <property type="component" value="Unassembled WGS sequence"/>
</dbReference>
<comment type="subcellular location">
    <subcellularLocation>
        <location evidence="1">Membrane</location>
    </subcellularLocation>
</comment>
<sequence>MPVPDIVRQRLQPLSALLTSNRILLYTVFSSCAVVGTVANACRSYPNFYSVAIYLSRSSRSVLVLANFGLLLALLFGRILQRLFFGPLQPREVERLYDQTWIFVTESLLAFTIFRDDFDIPFVLMFGFLLFVKCFHWLMADRVETMDQTTYPGPPVIFHIRMNMLFCLLWGINIVMFSFAVESTLTHGVGGMVLFASEYAILMASALNAMARYILSLIDIRRARQRGGENAPPMENKSMYVFYIELVTDFLKLATYLVFFMLILTFYGLPLNIVRDVYLTARSFITRLRALVRYRNATRDMDRRYPDANETDLSEMSDRTCIICREEMVSRNHQPLPGAASAEPQAPTHHDGPNMTPKKLPCGHIFHFHRRTVLETDTQNQPQTQDRPGARPAPPQPGAGPQPGPLAQAWLGRFFGVPAQPGGLQGPLVPGQFPPGGLPQQQQPQQQVPNAGWVPGQAPPFYIPVHYPPQGQQQQQLPQPPFFRGFHGPGGAWQPWGMDPQWFGPPQPGQAPAQNPPQTQPPPTQEPTGVVPGPTPTVPSEPGPAPAPTASASSSASELTPALTPREAAMQAAIRRLGSSQSTSSARDGSSRGPAAISAGQTESSRSTDPNTSAASEPSSGPTSTETGPPLTQPTQTGTRLDVPSLVPLFDVSPAGAAARAATLLPPSYGSHTSPFSRSQGQNASMVSQAPSAHSSHPQAGSSRFPRTSAPVQTHLPPTLTDQQLAQLDRLTRDAIDERLRVLEGVSNTVYRCIEELSRVRSVLPTSPSIGSAPPQGQERSAASTTATTNLSGVAGGSAASPAAVEPVNATSPTISGGDEWSAEVGDANAGRQNEQSSSGTAS</sequence>
<feature type="compositionally biased region" description="Low complexity" evidence="10">
    <location>
        <begin position="438"/>
        <end position="449"/>
    </location>
</feature>
<feature type="region of interest" description="Disordered" evidence="10">
    <location>
        <begin position="669"/>
        <end position="723"/>
    </location>
</feature>
<feature type="transmembrane region" description="Helical" evidence="11">
    <location>
        <begin position="240"/>
        <end position="269"/>
    </location>
</feature>
<evidence type="ECO:0000256" key="1">
    <source>
        <dbReference type="ARBA" id="ARBA00004370"/>
    </source>
</evidence>
<keyword evidence="3" id="KW-0808">Transferase</keyword>
<evidence type="ECO:0000256" key="5">
    <source>
        <dbReference type="ARBA" id="ARBA00022723"/>
    </source>
</evidence>
<feature type="transmembrane region" description="Helical" evidence="11">
    <location>
        <begin position="120"/>
        <end position="139"/>
    </location>
</feature>
<feature type="compositionally biased region" description="Polar residues" evidence="10">
    <location>
        <begin position="670"/>
        <end position="712"/>
    </location>
</feature>
<dbReference type="AlphaFoldDB" id="J4HZ99"/>
<dbReference type="GO" id="GO:0036503">
    <property type="term" value="P:ERAD pathway"/>
    <property type="evidence" value="ECO:0007669"/>
    <property type="project" value="TreeGrafter"/>
</dbReference>
<feature type="transmembrane region" description="Helical" evidence="11">
    <location>
        <begin position="23"/>
        <end position="42"/>
    </location>
</feature>
<feature type="compositionally biased region" description="Low complexity" evidence="10">
    <location>
        <begin position="612"/>
        <end position="639"/>
    </location>
</feature>
<keyword evidence="5" id="KW-0479">Metal-binding</keyword>
<feature type="compositionally biased region" description="Pro residues" evidence="10">
    <location>
        <begin position="503"/>
        <end position="525"/>
    </location>
</feature>
<keyword evidence="7" id="KW-0862">Zinc</keyword>
<keyword evidence="9 11" id="KW-0472">Membrane</keyword>
<dbReference type="GeneID" id="24099278"/>
<dbReference type="STRING" id="599839.J4HZ99"/>
<feature type="compositionally biased region" description="Low complexity" evidence="10">
    <location>
        <begin position="416"/>
        <end position="431"/>
    </location>
</feature>
<feature type="compositionally biased region" description="Polar residues" evidence="10">
    <location>
        <begin position="599"/>
        <end position="611"/>
    </location>
</feature>
<evidence type="ECO:0000313" key="13">
    <source>
        <dbReference type="EMBL" id="CCM04367.1"/>
    </source>
</evidence>
<evidence type="ECO:0000256" key="7">
    <source>
        <dbReference type="ARBA" id="ARBA00022833"/>
    </source>
</evidence>
<feature type="compositionally biased region" description="Low complexity" evidence="10">
    <location>
        <begin position="548"/>
        <end position="564"/>
    </location>
</feature>
<evidence type="ECO:0000256" key="10">
    <source>
        <dbReference type="SAM" id="MobiDB-lite"/>
    </source>
</evidence>
<evidence type="ECO:0000256" key="3">
    <source>
        <dbReference type="ARBA" id="ARBA00022679"/>
    </source>
</evidence>
<feature type="transmembrane region" description="Helical" evidence="11">
    <location>
        <begin position="62"/>
        <end position="80"/>
    </location>
</feature>
<evidence type="ECO:0000256" key="9">
    <source>
        <dbReference type="ARBA" id="ARBA00023136"/>
    </source>
</evidence>
<evidence type="ECO:0000313" key="14">
    <source>
        <dbReference type="Proteomes" id="UP000006352"/>
    </source>
</evidence>
<keyword evidence="14" id="KW-1185">Reference proteome</keyword>
<gene>
    <name evidence="13" type="ORF">FIBRA_06540</name>
</gene>
<feature type="region of interest" description="Disordered" evidence="10">
    <location>
        <begin position="765"/>
        <end position="843"/>
    </location>
</feature>
<proteinExistence type="predicted"/>
<dbReference type="Gene3D" id="3.30.40.10">
    <property type="entry name" value="Zinc/RING finger domain, C3HC4 (zinc finger)"/>
    <property type="match status" value="1"/>
</dbReference>
<dbReference type="InterPro" id="IPR050731">
    <property type="entry name" value="HRD1_E3_ubiq-ligases"/>
</dbReference>
<keyword evidence="4 11" id="KW-0812">Transmembrane</keyword>
<evidence type="ECO:0000256" key="8">
    <source>
        <dbReference type="ARBA" id="ARBA00022989"/>
    </source>
</evidence>
<feature type="compositionally biased region" description="Polar residues" evidence="10">
    <location>
        <begin position="375"/>
        <end position="386"/>
    </location>
</feature>
<dbReference type="InterPro" id="IPR057992">
    <property type="entry name" value="TPR_SYVN1_N"/>
</dbReference>
<feature type="transmembrane region" description="Helical" evidence="11">
    <location>
        <begin position="199"/>
        <end position="220"/>
    </location>
</feature>
<feature type="compositionally biased region" description="Polar residues" evidence="10">
    <location>
        <begin position="831"/>
        <end position="843"/>
    </location>
</feature>
<dbReference type="PANTHER" id="PTHR22763">
    <property type="entry name" value="RING ZINC FINGER PROTEIN"/>
    <property type="match status" value="1"/>
</dbReference>
<feature type="compositionally biased region" description="Low complexity" evidence="10">
    <location>
        <begin position="468"/>
        <end position="486"/>
    </location>
</feature>
<organism evidence="13 14">
    <name type="scientific">Fibroporia radiculosa</name>
    <dbReference type="NCBI Taxonomy" id="599839"/>
    <lineage>
        <taxon>Eukaryota</taxon>
        <taxon>Fungi</taxon>
        <taxon>Dikarya</taxon>
        <taxon>Basidiomycota</taxon>
        <taxon>Agaricomycotina</taxon>
        <taxon>Agaricomycetes</taxon>
        <taxon>Polyporales</taxon>
        <taxon>Fibroporiaceae</taxon>
        <taxon>Fibroporia</taxon>
    </lineage>
</organism>
<evidence type="ECO:0000256" key="2">
    <source>
        <dbReference type="ARBA" id="ARBA00004906"/>
    </source>
</evidence>
<feature type="region of interest" description="Disordered" evidence="10">
    <location>
        <begin position="334"/>
        <end position="362"/>
    </location>
</feature>
<dbReference type="RefSeq" id="XP_012183650.1">
    <property type="nucleotide sequence ID" value="XM_012328260.1"/>
</dbReference>
<feature type="transmembrane region" description="Helical" evidence="11">
    <location>
        <begin position="160"/>
        <end position="179"/>
    </location>
</feature>
<keyword evidence="8 11" id="KW-1133">Transmembrane helix</keyword>
<feature type="compositionally biased region" description="Polar residues" evidence="10">
    <location>
        <begin position="578"/>
        <end position="588"/>
    </location>
</feature>